<evidence type="ECO:0000313" key="1">
    <source>
        <dbReference type="EMBL" id="KAK4189777.1"/>
    </source>
</evidence>
<protein>
    <submittedName>
        <fullName evidence="1">Uncharacterized protein</fullName>
    </submittedName>
</protein>
<evidence type="ECO:0000313" key="2">
    <source>
        <dbReference type="Proteomes" id="UP001302126"/>
    </source>
</evidence>
<organism evidence="1 2">
    <name type="scientific">Podospora australis</name>
    <dbReference type="NCBI Taxonomy" id="1536484"/>
    <lineage>
        <taxon>Eukaryota</taxon>
        <taxon>Fungi</taxon>
        <taxon>Dikarya</taxon>
        <taxon>Ascomycota</taxon>
        <taxon>Pezizomycotina</taxon>
        <taxon>Sordariomycetes</taxon>
        <taxon>Sordariomycetidae</taxon>
        <taxon>Sordariales</taxon>
        <taxon>Podosporaceae</taxon>
        <taxon>Podospora</taxon>
    </lineage>
</organism>
<keyword evidence="2" id="KW-1185">Reference proteome</keyword>
<comment type="caution">
    <text evidence="1">The sequence shown here is derived from an EMBL/GenBank/DDBJ whole genome shotgun (WGS) entry which is preliminary data.</text>
</comment>
<gene>
    <name evidence="1" type="ORF">QBC35DRAFT_129414</name>
</gene>
<dbReference type="AlphaFoldDB" id="A0AAN6X1F9"/>
<proteinExistence type="predicted"/>
<reference evidence="1" key="1">
    <citation type="journal article" date="2023" name="Mol. Phylogenet. Evol.">
        <title>Genome-scale phylogeny and comparative genomics of the fungal order Sordariales.</title>
        <authorList>
            <person name="Hensen N."/>
            <person name="Bonometti L."/>
            <person name="Westerberg I."/>
            <person name="Brannstrom I.O."/>
            <person name="Guillou S."/>
            <person name="Cros-Aarteil S."/>
            <person name="Calhoun S."/>
            <person name="Haridas S."/>
            <person name="Kuo A."/>
            <person name="Mondo S."/>
            <person name="Pangilinan J."/>
            <person name="Riley R."/>
            <person name="LaButti K."/>
            <person name="Andreopoulos B."/>
            <person name="Lipzen A."/>
            <person name="Chen C."/>
            <person name="Yan M."/>
            <person name="Daum C."/>
            <person name="Ng V."/>
            <person name="Clum A."/>
            <person name="Steindorff A."/>
            <person name="Ohm R.A."/>
            <person name="Martin F."/>
            <person name="Silar P."/>
            <person name="Natvig D.O."/>
            <person name="Lalanne C."/>
            <person name="Gautier V."/>
            <person name="Ament-Velasquez S.L."/>
            <person name="Kruys A."/>
            <person name="Hutchinson M.I."/>
            <person name="Powell A.J."/>
            <person name="Barry K."/>
            <person name="Miller A.N."/>
            <person name="Grigoriev I.V."/>
            <person name="Debuchy R."/>
            <person name="Gladieux P."/>
            <person name="Hiltunen Thoren M."/>
            <person name="Johannesson H."/>
        </authorList>
    </citation>
    <scope>NUCLEOTIDE SEQUENCE</scope>
    <source>
        <strain evidence="1">PSN309</strain>
    </source>
</reference>
<name>A0AAN6X1F9_9PEZI</name>
<sequence length="231" mass="25676">MFRQYLYVGIYEGYEHKLTLVEVRSASDVPAQLPHPPLWQSLEEPVLLVPKAAETGLSSRHTASLRTLGFVLSAVQPVSQRHLSREDFQDSEGPGRGLHRMASRFVDNAGNGVLPPKDRRSQGQPLWPMAQGVAARQPISRQNTVALFDFEQLKWLRTACDREREPVVSGTVGRSVDCHKLRADRLPSRPSSSFESAPHIQSVLEVGWKGNMGEKTAGMTASEHWVGTGRM</sequence>
<reference evidence="1" key="2">
    <citation type="submission" date="2023-05" db="EMBL/GenBank/DDBJ databases">
        <authorList>
            <consortium name="Lawrence Berkeley National Laboratory"/>
            <person name="Steindorff A."/>
            <person name="Hensen N."/>
            <person name="Bonometti L."/>
            <person name="Westerberg I."/>
            <person name="Brannstrom I.O."/>
            <person name="Guillou S."/>
            <person name="Cros-Aarteil S."/>
            <person name="Calhoun S."/>
            <person name="Haridas S."/>
            <person name="Kuo A."/>
            <person name="Mondo S."/>
            <person name="Pangilinan J."/>
            <person name="Riley R."/>
            <person name="Labutti K."/>
            <person name="Andreopoulos B."/>
            <person name="Lipzen A."/>
            <person name="Chen C."/>
            <person name="Yanf M."/>
            <person name="Daum C."/>
            <person name="Ng V."/>
            <person name="Clum A."/>
            <person name="Ohm R."/>
            <person name="Martin F."/>
            <person name="Silar P."/>
            <person name="Natvig D."/>
            <person name="Lalanne C."/>
            <person name="Gautier V."/>
            <person name="Ament-Velasquez S.L."/>
            <person name="Kruys A."/>
            <person name="Hutchinson M.I."/>
            <person name="Powell A.J."/>
            <person name="Barry K."/>
            <person name="Miller A.N."/>
            <person name="Grigoriev I.V."/>
            <person name="Debuchy R."/>
            <person name="Gladieux P."/>
            <person name="Thoren M.H."/>
            <person name="Johannesson H."/>
        </authorList>
    </citation>
    <scope>NUCLEOTIDE SEQUENCE</scope>
    <source>
        <strain evidence="1">PSN309</strain>
    </source>
</reference>
<dbReference type="EMBL" id="MU864372">
    <property type="protein sequence ID" value="KAK4189777.1"/>
    <property type="molecule type" value="Genomic_DNA"/>
</dbReference>
<accession>A0AAN6X1F9</accession>
<dbReference type="Proteomes" id="UP001302126">
    <property type="component" value="Unassembled WGS sequence"/>
</dbReference>